<dbReference type="AlphaFoldDB" id="A0A081KGX8"/>
<dbReference type="EMBL" id="JOJP01000001">
    <property type="protein sequence ID" value="KEI73404.1"/>
    <property type="molecule type" value="Genomic_DNA"/>
</dbReference>
<keyword evidence="4 6" id="KW-0378">Hydrolase</keyword>
<dbReference type="EC" id="3.2.1.31" evidence="2"/>
<dbReference type="InterPro" id="IPR008979">
    <property type="entry name" value="Galactose-bd-like_sf"/>
</dbReference>
<accession>A0A081KGX8</accession>
<dbReference type="GO" id="GO:0005975">
    <property type="term" value="P:carbohydrate metabolic process"/>
    <property type="evidence" value="ECO:0007669"/>
    <property type="project" value="InterPro"/>
</dbReference>
<name>A0A081KGX8_9GAMM</name>
<dbReference type="eggNOG" id="COG3250">
    <property type="taxonomic scope" value="Bacteria"/>
</dbReference>
<dbReference type="STRING" id="305900.GV64_24145"/>
<protein>
    <recommendedName>
        <fullName evidence="3">Beta-glucuronidase</fullName>
        <ecNumber evidence="2">3.2.1.31</ecNumber>
    </recommendedName>
</protein>
<dbReference type="InterPro" id="IPR017853">
    <property type="entry name" value="GH"/>
</dbReference>
<evidence type="ECO:0000256" key="2">
    <source>
        <dbReference type="ARBA" id="ARBA00012761"/>
    </source>
</evidence>
<feature type="domain" description="Glycoside hydrolase family 2 immunoglobulin-like beta-sandwich" evidence="7">
    <location>
        <begin position="185"/>
        <end position="275"/>
    </location>
</feature>
<gene>
    <name evidence="10" type="ORF">GV64_24145</name>
</gene>
<dbReference type="Pfam" id="PF02836">
    <property type="entry name" value="Glyco_hydro_2_C"/>
    <property type="match status" value="1"/>
</dbReference>
<dbReference type="Proteomes" id="UP000027997">
    <property type="component" value="Unassembled WGS sequence"/>
</dbReference>
<dbReference type="InterPro" id="IPR023230">
    <property type="entry name" value="Glyco_hydro_2_CS"/>
</dbReference>
<dbReference type="InterPro" id="IPR006103">
    <property type="entry name" value="Glyco_hydro_2_cat"/>
</dbReference>
<feature type="domain" description="Glycoside hydrolase family 2 catalytic" evidence="8">
    <location>
        <begin position="277"/>
        <end position="598"/>
    </location>
</feature>
<dbReference type="Gene3D" id="3.20.20.80">
    <property type="entry name" value="Glycosidases"/>
    <property type="match status" value="1"/>
</dbReference>
<comment type="similarity">
    <text evidence="1 6">Belongs to the glycosyl hydrolase 2 family.</text>
</comment>
<dbReference type="InterPro" id="IPR013783">
    <property type="entry name" value="Ig-like_fold"/>
</dbReference>
<dbReference type="PANTHER" id="PTHR10066:SF67">
    <property type="entry name" value="BETA-GLUCURONIDASE"/>
    <property type="match status" value="1"/>
</dbReference>
<evidence type="ECO:0000313" key="10">
    <source>
        <dbReference type="EMBL" id="KEI73404.1"/>
    </source>
</evidence>
<evidence type="ECO:0000256" key="4">
    <source>
        <dbReference type="ARBA" id="ARBA00022801"/>
    </source>
</evidence>
<dbReference type="RefSeq" id="WP_020583239.1">
    <property type="nucleotide sequence ID" value="NZ_JOJP01000001.1"/>
</dbReference>
<dbReference type="InterPro" id="IPR036156">
    <property type="entry name" value="Beta-gal/glucu_dom_sf"/>
</dbReference>
<sequence>MTAFLYPHETRTRRIVDISGIWKFRLDNNNEGRASGWKDGLTDTTLMAVPSSYNDITTEKALRDHCGDVWYETEFYVAEEWQMRDVFVRFGSATHRATVYVNGEEVVSHDGGYMPFAGKLNDVVQFGEKNKMVVVVNNELSHSTIPAGTIVKHANGTREIKPFFDFFNYAGIHRAVKLMALPTSRIEDITVLTDFDQDLGKVDYQISALGQGDVTVALLDEEGKTVATSEGNEGVLEIDNVKLWQPGNAYLYTLQASLSDDGQLIDQYPLEVGVRTVKVEGTKFLINNEPFYFKGFGKHEDSAIRGRGYDAALNLRDMELLEWIGANSIRTSHYPYSEEFMQLADRKGLVVINETPAVGQFDVMMNFMSAATGGQSQSNFFDRPDVQTQGMEAHKHAIAELFKRDKNHACVVMWALSNEPDTSQEASEPYFKEIFSYARELDPQHRPLTLVNFMMAPYGTCRAHQYVDVICLNRYYGWYMMGGLEMDNAGNMFAMELQGWSNEGKPIVITEYGADTMAGMHKLPSVQWSEEYQCEYLDQQHMAFDGCPAVVGEQMWNFADFQTWEGIMRVDGNKKGAFTRDRQPKMSAHHLKRRWDKIDSFGYK</sequence>
<dbReference type="GO" id="GO:0030246">
    <property type="term" value="F:carbohydrate binding"/>
    <property type="evidence" value="ECO:0007669"/>
    <property type="project" value="TreeGrafter"/>
</dbReference>
<dbReference type="NCBIfam" id="NF007538">
    <property type="entry name" value="PRK10150.1"/>
    <property type="match status" value="1"/>
</dbReference>
<evidence type="ECO:0000256" key="5">
    <source>
        <dbReference type="ARBA" id="ARBA00023295"/>
    </source>
</evidence>
<dbReference type="Gene3D" id="2.60.40.10">
    <property type="entry name" value="Immunoglobulins"/>
    <property type="match status" value="1"/>
</dbReference>
<dbReference type="GO" id="GO:0004566">
    <property type="term" value="F:beta-glucuronidase activity"/>
    <property type="evidence" value="ECO:0007669"/>
    <property type="project" value="UniProtKB-EC"/>
</dbReference>
<dbReference type="InterPro" id="IPR006104">
    <property type="entry name" value="Glyco_hydro_2_N"/>
</dbReference>
<evidence type="ECO:0000256" key="6">
    <source>
        <dbReference type="RuleBase" id="RU361154"/>
    </source>
</evidence>
<evidence type="ECO:0000313" key="11">
    <source>
        <dbReference type="Proteomes" id="UP000027997"/>
    </source>
</evidence>
<dbReference type="FunFam" id="3.20.20.80:FF:000080">
    <property type="entry name" value="Beta-glucuronidase UidA"/>
    <property type="match status" value="1"/>
</dbReference>
<dbReference type="Pfam" id="PF02837">
    <property type="entry name" value="Glyco_hydro_2_N"/>
    <property type="match status" value="1"/>
</dbReference>
<dbReference type="GO" id="GO:0019391">
    <property type="term" value="P:glucuronoside catabolic process"/>
    <property type="evidence" value="ECO:0007669"/>
    <property type="project" value="TreeGrafter"/>
</dbReference>
<organism evidence="10 11">
    <name type="scientific">Endozoicomonas elysicola</name>
    <dbReference type="NCBI Taxonomy" id="305900"/>
    <lineage>
        <taxon>Bacteria</taxon>
        <taxon>Pseudomonadati</taxon>
        <taxon>Pseudomonadota</taxon>
        <taxon>Gammaproteobacteria</taxon>
        <taxon>Oceanospirillales</taxon>
        <taxon>Endozoicomonadaceae</taxon>
        <taxon>Endozoicomonas</taxon>
    </lineage>
</organism>
<dbReference type="SUPFAM" id="SSF49785">
    <property type="entry name" value="Galactose-binding domain-like"/>
    <property type="match status" value="1"/>
</dbReference>
<dbReference type="PANTHER" id="PTHR10066">
    <property type="entry name" value="BETA-GLUCURONIDASE"/>
    <property type="match status" value="1"/>
</dbReference>
<dbReference type="PRINTS" id="PR00132">
    <property type="entry name" value="GLHYDRLASE2"/>
</dbReference>
<comment type="caution">
    <text evidence="10">The sequence shown here is derived from an EMBL/GenBank/DDBJ whole genome shotgun (WGS) entry which is preliminary data.</text>
</comment>
<keyword evidence="5 6" id="KW-0326">Glycosidase</keyword>
<evidence type="ECO:0000259" key="7">
    <source>
        <dbReference type="Pfam" id="PF00703"/>
    </source>
</evidence>
<keyword evidence="11" id="KW-1185">Reference proteome</keyword>
<evidence type="ECO:0000259" key="8">
    <source>
        <dbReference type="Pfam" id="PF02836"/>
    </source>
</evidence>
<evidence type="ECO:0000256" key="1">
    <source>
        <dbReference type="ARBA" id="ARBA00007401"/>
    </source>
</evidence>
<evidence type="ECO:0000259" key="9">
    <source>
        <dbReference type="Pfam" id="PF02837"/>
    </source>
</evidence>
<dbReference type="InterPro" id="IPR006101">
    <property type="entry name" value="Glyco_hydro_2"/>
</dbReference>
<dbReference type="SUPFAM" id="SSF49303">
    <property type="entry name" value="beta-Galactosidase/glucuronidase domain"/>
    <property type="match status" value="1"/>
</dbReference>
<proteinExistence type="inferred from homology"/>
<dbReference type="Gene3D" id="2.60.120.260">
    <property type="entry name" value="Galactose-binding domain-like"/>
    <property type="match status" value="1"/>
</dbReference>
<dbReference type="PROSITE" id="PS00719">
    <property type="entry name" value="GLYCOSYL_HYDROL_F2_1"/>
    <property type="match status" value="1"/>
</dbReference>
<feature type="domain" description="Glycosyl hydrolases family 2 sugar binding" evidence="9">
    <location>
        <begin position="18"/>
        <end position="182"/>
    </location>
</feature>
<reference evidence="10 11" key="1">
    <citation type="submission" date="2014-06" db="EMBL/GenBank/DDBJ databases">
        <title>Whole Genome Sequences of Three Symbiotic Endozoicomonas Bacteria.</title>
        <authorList>
            <person name="Neave M.J."/>
            <person name="Apprill A."/>
            <person name="Voolstra C.R."/>
        </authorList>
    </citation>
    <scope>NUCLEOTIDE SEQUENCE [LARGE SCALE GENOMIC DNA]</scope>
    <source>
        <strain evidence="10 11">DSM 22380</strain>
    </source>
</reference>
<dbReference type="SUPFAM" id="SSF51445">
    <property type="entry name" value="(Trans)glycosidases"/>
    <property type="match status" value="1"/>
</dbReference>
<dbReference type="FunFam" id="2.60.40.10:FF:001198">
    <property type="entry name" value="Beta-glucuronidase UidA"/>
    <property type="match status" value="1"/>
</dbReference>
<dbReference type="Pfam" id="PF00703">
    <property type="entry name" value="Glyco_hydro_2"/>
    <property type="match status" value="1"/>
</dbReference>
<evidence type="ECO:0000256" key="3">
    <source>
        <dbReference type="ARBA" id="ARBA00016205"/>
    </source>
</evidence>
<dbReference type="InterPro" id="IPR006102">
    <property type="entry name" value="Ig-like_GH2"/>
</dbReference>